<evidence type="ECO:0000313" key="3">
    <source>
        <dbReference type="Proteomes" id="UP001479436"/>
    </source>
</evidence>
<dbReference type="InterPro" id="IPR006016">
    <property type="entry name" value="UspA"/>
</dbReference>
<evidence type="ECO:0000313" key="2">
    <source>
        <dbReference type="EMBL" id="KAK9764869.1"/>
    </source>
</evidence>
<feature type="domain" description="UspA" evidence="1">
    <location>
        <begin position="6"/>
        <end position="154"/>
    </location>
</feature>
<dbReference type="CDD" id="cd23659">
    <property type="entry name" value="USP_At3g01520-like"/>
    <property type="match status" value="1"/>
</dbReference>
<organism evidence="2 3">
    <name type="scientific">Basidiobolus ranarum</name>
    <dbReference type="NCBI Taxonomy" id="34480"/>
    <lineage>
        <taxon>Eukaryota</taxon>
        <taxon>Fungi</taxon>
        <taxon>Fungi incertae sedis</taxon>
        <taxon>Zoopagomycota</taxon>
        <taxon>Entomophthoromycotina</taxon>
        <taxon>Basidiobolomycetes</taxon>
        <taxon>Basidiobolales</taxon>
        <taxon>Basidiobolaceae</taxon>
        <taxon>Basidiobolus</taxon>
    </lineage>
</organism>
<dbReference type="SUPFAM" id="SSF52402">
    <property type="entry name" value="Adenine nucleotide alpha hydrolases-like"/>
    <property type="match status" value="1"/>
</dbReference>
<dbReference type="EMBL" id="JASJQH010000353">
    <property type="protein sequence ID" value="KAK9764869.1"/>
    <property type="molecule type" value="Genomic_DNA"/>
</dbReference>
<comment type="caution">
    <text evidence="2">The sequence shown here is derived from an EMBL/GenBank/DDBJ whole genome shotgun (WGS) entry which is preliminary data.</text>
</comment>
<dbReference type="PANTHER" id="PTHR31964">
    <property type="entry name" value="ADENINE NUCLEOTIDE ALPHA HYDROLASES-LIKE SUPERFAMILY PROTEIN"/>
    <property type="match status" value="1"/>
</dbReference>
<proteinExistence type="predicted"/>
<accession>A0ABR2WTK8</accession>
<dbReference type="Gene3D" id="3.40.50.620">
    <property type="entry name" value="HUPs"/>
    <property type="match status" value="1"/>
</dbReference>
<keyword evidence="3" id="KW-1185">Reference proteome</keyword>
<sequence>MSKNHRKVVIAIDPNSPQTTYVLTWAVENFLSADRDQVEVVTGHLLNADYDPNATDNLYVGEYLTEIEQETEKKLLEKLEKQTDILRDAKIQYSIKLLTCQTDTRKCLSDHIEDVKADVLLIGNRDLSHWKRMWLGSFCDFLVHSVHCPVVVIKPPRDRETTA</sequence>
<dbReference type="PRINTS" id="PR01438">
    <property type="entry name" value="UNVRSLSTRESS"/>
</dbReference>
<dbReference type="InterPro" id="IPR006015">
    <property type="entry name" value="Universal_stress_UspA"/>
</dbReference>
<gene>
    <name evidence="2" type="ORF">K7432_007276</name>
</gene>
<evidence type="ECO:0000259" key="1">
    <source>
        <dbReference type="Pfam" id="PF00582"/>
    </source>
</evidence>
<protein>
    <recommendedName>
        <fullName evidence="1">UspA domain-containing protein</fullName>
    </recommendedName>
</protein>
<dbReference type="Proteomes" id="UP001479436">
    <property type="component" value="Unassembled WGS sequence"/>
</dbReference>
<dbReference type="Pfam" id="PF00582">
    <property type="entry name" value="Usp"/>
    <property type="match status" value="1"/>
</dbReference>
<reference evidence="2 3" key="1">
    <citation type="submission" date="2023-04" db="EMBL/GenBank/DDBJ databases">
        <title>Genome of Basidiobolus ranarum AG-B5.</title>
        <authorList>
            <person name="Stajich J.E."/>
            <person name="Carter-House D."/>
            <person name="Gryganskyi A."/>
        </authorList>
    </citation>
    <scope>NUCLEOTIDE SEQUENCE [LARGE SCALE GENOMIC DNA]</scope>
    <source>
        <strain evidence="2 3">AG-B5</strain>
    </source>
</reference>
<name>A0ABR2WTK8_9FUNG</name>
<dbReference type="InterPro" id="IPR014729">
    <property type="entry name" value="Rossmann-like_a/b/a_fold"/>
</dbReference>
<dbReference type="PANTHER" id="PTHR31964:SF113">
    <property type="entry name" value="USPA DOMAIN-CONTAINING PROTEIN"/>
    <property type="match status" value="1"/>
</dbReference>